<evidence type="ECO:0000256" key="2">
    <source>
        <dbReference type="SAM" id="Phobius"/>
    </source>
</evidence>
<feature type="transmembrane region" description="Helical" evidence="2">
    <location>
        <begin position="31"/>
        <end position="54"/>
    </location>
</feature>
<dbReference type="RefSeq" id="XP_024770043.1">
    <property type="nucleotide sequence ID" value="XM_024916316.1"/>
</dbReference>
<evidence type="ECO:0000256" key="1">
    <source>
        <dbReference type="SAM" id="MobiDB-lite"/>
    </source>
</evidence>
<dbReference type="AlphaFoldDB" id="A0A2T3ZZX8"/>
<gene>
    <name evidence="3" type="ORF">M431DRAFT_485764</name>
</gene>
<name>A0A2T3ZZX8_TRIHA</name>
<protein>
    <submittedName>
        <fullName evidence="3">Uncharacterized protein</fullName>
    </submittedName>
</protein>
<organism evidence="3 4">
    <name type="scientific">Trichoderma harzianum CBS 226.95</name>
    <dbReference type="NCBI Taxonomy" id="983964"/>
    <lineage>
        <taxon>Eukaryota</taxon>
        <taxon>Fungi</taxon>
        <taxon>Dikarya</taxon>
        <taxon>Ascomycota</taxon>
        <taxon>Pezizomycotina</taxon>
        <taxon>Sordariomycetes</taxon>
        <taxon>Hypocreomycetidae</taxon>
        <taxon>Hypocreales</taxon>
        <taxon>Hypocreaceae</taxon>
        <taxon>Trichoderma</taxon>
    </lineage>
</organism>
<reference evidence="3 4" key="1">
    <citation type="submission" date="2016-07" db="EMBL/GenBank/DDBJ databases">
        <title>Multiple horizontal gene transfer events from other fungi enriched the ability of initially mycotrophic Trichoderma (Ascomycota) to feed on dead plant biomass.</title>
        <authorList>
            <consortium name="DOE Joint Genome Institute"/>
            <person name="Aerts A."/>
            <person name="Atanasova L."/>
            <person name="Chenthamara K."/>
            <person name="Zhang J."/>
            <person name="Grujic M."/>
            <person name="Henrissat B."/>
            <person name="Kuo A."/>
            <person name="Salamov A."/>
            <person name="Lipzen A."/>
            <person name="Labutti K."/>
            <person name="Barry K."/>
            <person name="Miao Y."/>
            <person name="Rahimi M.J."/>
            <person name="Shen Q."/>
            <person name="Grigoriev I.V."/>
            <person name="Kubicek C.P."/>
            <person name="Druzhinina I.S."/>
        </authorList>
    </citation>
    <scope>NUCLEOTIDE SEQUENCE [LARGE SCALE GENOMIC DNA]</scope>
    <source>
        <strain evidence="3 4">CBS 226.95</strain>
    </source>
</reference>
<evidence type="ECO:0000313" key="3">
    <source>
        <dbReference type="EMBL" id="PTB50366.1"/>
    </source>
</evidence>
<feature type="region of interest" description="Disordered" evidence="1">
    <location>
        <begin position="375"/>
        <end position="397"/>
    </location>
</feature>
<keyword evidence="2" id="KW-1133">Transmembrane helix</keyword>
<dbReference type="EMBL" id="KZ679688">
    <property type="protein sequence ID" value="PTB50366.1"/>
    <property type="molecule type" value="Genomic_DNA"/>
</dbReference>
<dbReference type="Proteomes" id="UP000241690">
    <property type="component" value="Unassembled WGS sequence"/>
</dbReference>
<keyword evidence="2" id="KW-0472">Membrane</keyword>
<evidence type="ECO:0000313" key="4">
    <source>
        <dbReference type="Proteomes" id="UP000241690"/>
    </source>
</evidence>
<accession>A0A2T3ZZX8</accession>
<sequence>MVSHGSPLQYLDVIDALWYKYMYCEQLLPQIFLHFYFTIYLYFYSISSLVPITFPFGFAPLPPRLNISPPFPAMEDADHKMYAPFRCAANLPDIPTYHWIDICNKSVPVYILPGKRWLLLRIVLHNYIYRRWFRPYRSEIDFLRFIYKFIIPQDLPDNTTVSLSTVDTIISLSKAVIARFEAHRIVKVEKRAASQNFCSISWSDPVNLDFYILQPLFRALVIIVSDEKYNKEPSTALGDLPVYLARTGVEEELSAPISFEPLAAKIICHIEPGRVIQVTLETAIDFAIGLEAREAAAFGLRPDPATDWKPDEDMLEAWRSIGETEPLVGPNSQWVDDKIYSEWSGRGKWNEASLMPRYEKTAFWMEGHREAMEERYKEAQRAAADAARASAAGSHGQ</sequence>
<feature type="compositionally biased region" description="Low complexity" evidence="1">
    <location>
        <begin position="381"/>
        <end position="397"/>
    </location>
</feature>
<keyword evidence="2" id="KW-0812">Transmembrane</keyword>
<keyword evidence="4" id="KW-1185">Reference proteome</keyword>
<proteinExistence type="predicted"/>
<dbReference type="GeneID" id="36624885"/>